<name>A0ABS9BYA3_9BACT</name>
<evidence type="ECO:0000313" key="2">
    <source>
        <dbReference type="Proteomes" id="UP001201449"/>
    </source>
</evidence>
<evidence type="ECO:0000313" key="1">
    <source>
        <dbReference type="EMBL" id="MCF1753025.1"/>
    </source>
</evidence>
<proteinExistence type="predicted"/>
<comment type="caution">
    <text evidence="1">The sequence shown here is derived from an EMBL/GenBank/DDBJ whole genome shotgun (WGS) entry which is preliminary data.</text>
</comment>
<keyword evidence="2" id="KW-1185">Reference proteome</keyword>
<protein>
    <recommendedName>
        <fullName evidence="3">Four helix bundle protein</fullName>
    </recommendedName>
</protein>
<sequence>MWEDDNDSEWDESDEEEFQRMKRNRFQHPLMQKALEIIKLTQAIVGSLDEARTELYGGQMMESAMILASKFSGAEAMENYIHKMENAVQMKLHARSLSSMSYQLALEGTHAEEHLQLLRDGIEDFRKLFITWVKGFDKSKREDDGWGVFMD</sequence>
<accession>A0ABS9BYA3</accession>
<organism evidence="1 2">
    <name type="scientific">Mariniradius sediminis</name>
    <dbReference type="NCBI Taxonomy" id="2909237"/>
    <lineage>
        <taxon>Bacteria</taxon>
        <taxon>Pseudomonadati</taxon>
        <taxon>Bacteroidota</taxon>
        <taxon>Cytophagia</taxon>
        <taxon>Cytophagales</taxon>
        <taxon>Cyclobacteriaceae</taxon>
        <taxon>Mariniradius</taxon>
    </lineage>
</organism>
<gene>
    <name evidence="1" type="ORF">L0U89_18340</name>
</gene>
<evidence type="ECO:0008006" key="3">
    <source>
        <dbReference type="Google" id="ProtNLM"/>
    </source>
</evidence>
<reference evidence="1 2" key="1">
    <citation type="submission" date="2022-01" db="EMBL/GenBank/DDBJ databases">
        <title>Mariniradius saccharolyticus sp. nov., isolated from sediment of a river.</title>
        <authorList>
            <person name="Liu H."/>
        </authorList>
    </citation>
    <scope>NUCLEOTIDE SEQUENCE [LARGE SCALE GENOMIC DNA]</scope>
    <source>
        <strain evidence="1 2">RY-2</strain>
    </source>
</reference>
<dbReference type="EMBL" id="JAKEVZ010000019">
    <property type="protein sequence ID" value="MCF1753025.1"/>
    <property type="molecule type" value="Genomic_DNA"/>
</dbReference>
<dbReference type="Proteomes" id="UP001201449">
    <property type="component" value="Unassembled WGS sequence"/>
</dbReference>